<dbReference type="PANTHER" id="PTHR22911:SF6">
    <property type="entry name" value="SOLUTE CARRIER FAMILY 35 MEMBER G1"/>
    <property type="match status" value="1"/>
</dbReference>
<feature type="transmembrane region" description="Helical" evidence="6">
    <location>
        <begin position="12"/>
        <end position="30"/>
    </location>
</feature>
<evidence type="ECO:0000256" key="2">
    <source>
        <dbReference type="ARBA" id="ARBA00009853"/>
    </source>
</evidence>
<sequence>MQTIDRPMLALALRLAATVLFSVMLVLVKLTGDHGISLPETLFWRQVFPALAILAWLASRGDVNRLKTRRPWIHVRRALIGGTGMFLTLGVVRILPLAEATVLGFTSPMFAVILSALMLNERVGIWRWGAVMMGLVGVVVIAAPGATVIPPFGLAVGIGAAFMTALVTVQVRDLGRTEEPLTVVFYFSAISAPVLGIGALLTGSRHDLAGWLMIVGIGLTGLFAQIAMTSSLRYGKVASVIVVDYVQLAWATLLGWLIFDHLPPASTWVGAPIIIGASLLIVWREHTLARRRGSRAPHEDESIVEHVARPDVA</sequence>
<feature type="transmembrane region" description="Helical" evidence="6">
    <location>
        <begin position="265"/>
        <end position="283"/>
    </location>
</feature>
<feature type="transmembrane region" description="Helical" evidence="6">
    <location>
        <begin position="78"/>
        <end position="95"/>
    </location>
</feature>
<dbReference type="EMBL" id="JAROCY010000001">
    <property type="protein sequence ID" value="MDF8331808.1"/>
    <property type="molecule type" value="Genomic_DNA"/>
</dbReference>
<feature type="transmembrane region" description="Helical" evidence="6">
    <location>
        <begin position="126"/>
        <end position="146"/>
    </location>
</feature>
<organism evidence="8 9">
    <name type="scientific">Novosphingobium cyanobacteriorum</name>
    <dbReference type="NCBI Taxonomy" id="3024215"/>
    <lineage>
        <taxon>Bacteria</taxon>
        <taxon>Pseudomonadati</taxon>
        <taxon>Pseudomonadota</taxon>
        <taxon>Alphaproteobacteria</taxon>
        <taxon>Sphingomonadales</taxon>
        <taxon>Sphingomonadaceae</taxon>
        <taxon>Novosphingobium</taxon>
    </lineage>
</organism>
<gene>
    <name evidence="8" type="ORF">POM99_01210</name>
</gene>
<feature type="transmembrane region" description="Helical" evidence="6">
    <location>
        <begin position="152"/>
        <end position="171"/>
    </location>
</feature>
<protein>
    <submittedName>
        <fullName evidence="8">DMT family transporter</fullName>
    </submittedName>
</protein>
<dbReference type="Pfam" id="PF00892">
    <property type="entry name" value="EamA"/>
    <property type="match status" value="2"/>
</dbReference>
<dbReference type="SUPFAM" id="SSF103481">
    <property type="entry name" value="Multidrug resistance efflux transporter EmrE"/>
    <property type="match status" value="2"/>
</dbReference>
<feature type="domain" description="EamA" evidence="7">
    <location>
        <begin position="152"/>
        <end position="282"/>
    </location>
</feature>
<feature type="transmembrane region" description="Helical" evidence="6">
    <location>
        <begin position="208"/>
        <end position="228"/>
    </location>
</feature>
<feature type="transmembrane region" description="Helical" evidence="6">
    <location>
        <begin position="42"/>
        <end position="58"/>
    </location>
</feature>
<keyword evidence="9" id="KW-1185">Reference proteome</keyword>
<dbReference type="InterPro" id="IPR000620">
    <property type="entry name" value="EamA_dom"/>
</dbReference>
<evidence type="ECO:0000259" key="7">
    <source>
        <dbReference type="Pfam" id="PF00892"/>
    </source>
</evidence>
<proteinExistence type="inferred from homology"/>
<feature type="transmembrane region" description="Helical" evidence="6">
    <location>
        <begin position="240"/>
        <end position="259"/>
    </location>
</feature>
<evidence type="ECO:0000313" key="8">
    <source>
        <dbReference type="EMBL" id="MDF8331808.1"/>
    </source>
</evidence>
<keyword evidence="5 6" id="KW-0472">Membrane</keyword>
<dbReference type="Proteomes" id="UP001222770">
    <property type="component" value="Unassembled WGS sequence"/>
</dbReference>
<evidence type="ECO:0000256" key="6">
    <source>
        <dbReference type="SAM" id="Phobius"/>
    </source>
</evidence>
<name>A0ABT6CEB7_9SPHN</name>
<keyword evidence="3 6" id="KW-0812">Transmembrane</keyword>
<evidence type="ECO:0000256" key="5">
    <source>
        <dbReference type="ARBA" id="ARBA00023136"/>
    </source>
</evidence>
<feature type="transmembrane region" description="Helical" evidence="6">
    <location>
        <begin position="101"/>
        <end position="119"/>
    </location>
</feature>
<comment type="subcellular location">
    <subcellularLocation>
        <location evidence="1">Membrane</location>
        <topology evidence="1">Multi-pass membrane protein</topology>
    </subcellularLocation>
</comment>
<accession>A0ABT6CEB7</accession>
<keyword evidence="4 6" id="KW-1133">Transmembrane helix</keyword>
<dbReference type="PANTHER" id="PTHR22911">
    <property type="entry name" value="ACYL-MALONYL CONDENSING ENZYME-RELATED"/>
    <property type="match status" value="1"/>
</dbReference>
<comment type="similarity">
    <text evidence="2">Belongs to the drug/metabolite transporter (DMT) superfamily. 10 TMS drug/metabolite exporter (DME) (TC 2.A.7.3) family.</text>
</comment>
<reference evidence="8 9" key="1">
    <citation type="submission" date="2023-03" db="EMBL/GenBank/DDBJ databases">
        <title>Novosphingobium cyanobacteriorum sp. nov., isolated from a eutrophic reservoir during the Microcystis bloom period.</title>
        <authorList>
            <person name="Kang M."/>
            <person name="Le V."/>
            <person name="Ko S.-R."/>
            <person name="Lee S.-A."/>
            <person name="Ahn C.-Y."/>
        </authorList>
    </citation>
    <scope>NUCLEOTIDE SEQUENCE [LARGE SCALE GENOMIC DNA]</scope>
    <source>
        <strain evidence="8 9">HBC54</strain>
    </source>
</reference>
<comment type="caution">
    <text evidence="8">The sequence shown here is derived from an EMBL/GenBank/DDBJ whole genome shotgun (WGS) entry which is preliminary data.</text>
</comment>
<evidence type="ECO:0000313" key="9">
    <source>
        <dbReference type="Proteomes" id="UP001222770"/>
    </source>
</evidence>
<feature type="domain" description="EamA" evidence="7">
    <location>
        <begin position="10"/>
        <end position="141"/>
    </location>
</feature>
<evidence type="ECO:0000256" key="3">
    <source>
        <dbReference type="ARBA" id="ARBA00022692"/>
    </source>
</evidence>
<evidence type="ECO:0000256" key="4">
    <source>
        <dbReference type="ARBA" id="ARBA00022989"/>
    </source>
</evidence>
<feature type="transmembrane region" description="Helical" evidence="6">
    <location>
        <begin position="183"/>
        <end position="202"/>
    </location>
</feature>
<dbReference type="InterPro" id="IPR037185">
    <property type="entry name" value="EmrE-like"/>
</dbReference>
<dbReference type="RefSeq" id="WP_277274913.1">
    <property type="nucleotide sequence ID" value="NZ_JAROCY010000001.1"/>
</dbReference>
<evidence type="ECO:0000256" key="1">
    <source>
        <dbReference type="ARBA" id="ARBA00004141"/>
    </source>
</evidence>